<dbReference type="PATRIC" id="fig|1140003.3.peg.122"/>
<dbReference type="STRING" id="1140003.OMY_00124"/>
<evidence type="ECO:0000313" key="1">
    <source>
        <dbReference type="EMBL" id="EOT87068.1"/>
    </source>
</evidence>
<dbReference type="Proteomes" id="UP000015961">
    <property type="component" value="Unassembled WGS sequence"/>
</dbReference>
<dbReference type="RefSeq" id="WP_016184616.1">
    <property type="nucleotide sequence ID" value="NZ_ASWO01000001.1"/>
</dbReference>
<dbReference type="EMBL" id="ASWO01000001">
    <property type="protein sequence ID" value="EOT87068.1"/>
    <property type="molecule type" value="Genomic_DNA"/>
</dbReference>
<reference evidence="1 2" key="1">
    <citation type="submission" date="2013-03" db="EMBL/GenBank/DDBJ databases">
        <title>The Genome Sequence of Enterococcus sulfureus ATCC_49903 (PacBio/Illumina hybrid assembly).</title>
        <authorList>
            <consortium name="The Broad Institute Genomics Platform"/>
            <consortium name="The Broad Institute Genome Sequencing Center for Infectious Disease"/>
            <person name="Earl A."/>
            <person name="Russ C."/>
            <person name="Gilmore M."/>
            <person name="Surin D."/>
            <person name="Walker B."/>
            <person name="Young S."/>
            <person name="Zeng Q."/>
            <person name="Gargeya S."/>
            <person name="Fitzgerald M."/>
            <person name="Haas B."/>
            <person name="Abouelleil A."/>
            <person name="Allen A.W."/>
            <person name="Alvarado L."/>
            <person name="Arachchi H.M."/>
            <person name="Berlin A.M."/>
            <person name="Chapman S.B."/>
            <person name="Gainer-Dewar J."/>
            <person name="Goldberg J."/>
            <person name="Griggs A."/>
            <person name="Gujja S."/>
            <person name="Hansen M."/>
            <person name="Howarth C."/>
            <person name="Imamovic A."/>
            <person name="Ireland A."/>
            <person name="Larimer J."/>
            <person name="McCowan C."/>
            <person name="Murphy C."/>
            <person name="Pearson M."/>
            <person name="Poon T.W."/>
            <person name="Priest M."/>
            <person name="Roberts A."/>
            <person name="Saif S."/>
            <person name="Shea T."/>
            <person name="Sisk P."/>
            <person name="Sykes S."/>
            <person name="Wortman J."/>
            <person name="Nusbaum C."/>
            <person name="Birren B."/>
        </authorList>
    </citation>
    <scope>NUCLEOTIDE SEQUENCE [LARGE SCALE GENOMIC DNA]</scope>
    <source>
        <strain evidence="1 2">ATCC 49903</strain>
    </source>
</reference>
<dbReference type="AlphaFoldDB" id="S0LIM3"/>
<organism evidence="1 2">
    <name type="scientific">Enterococcus sulfureus ATCC 49903</name>
    <dbReference type="NCBI Taxonomy" id="1140003"/>
    <lineage>
        <taxon>Bacteria</taxon>
        <taxon>Bacillati</taxon>
        <taxon>Bacillota</taxon>
        <taxon>Bacilli</taxon>
        <taxon>Lactobacillales</taxon>
        <taxon>Enterococcaceae</taxon>
        <taxon>Enterococcus</taxon>
    </lineage>
</organism>
<gene>
    <name evidence="1" type="ORF">I573_00123</name>
</gene>
<keyword evidence="2" id="KW-1185">Reference proteome</keyword>
<dbReference type="OrthoDB" id="2200000at2"/>
<proteinExistence type="predicted"/>
<protein>
    <submittedName>
        <fullName evidence="1">Uncharacterized protein</fullName>
    </submittedName>
</protein>
<comment type="caution">
    <text evidence="1">The sequence shown here is derived from an EMBL/GenBank/DDBJ whole genome shotgun (WGS) entry which is preliminary data.</text>
</comment>
<name>S0LIM3_9ENTE</name>
<sequence>MEENILFNRGDEENANVDPKELVREGQYTEDIRPPQRLKILHPDQKDERIVFEIDRDEK</sequence>
<accession>S0LIM3</accession>
<evidence type="ECO:0000313" key="2">
    <source>
        <dbReference type="Proteomes" id="UP000015961"/>
    </source>
</evidence>